<feature type="chain" id="PRO_5047219519" evidence="1">
    <location>
        <begin position="23"/>
        <end position="180"/>
    </location>
</feature>
<evidence type="ECO:0000313" key="3">
    <source>
        <dbReference type="Proteomes" id="UP001272515"/>
    </source>
</evidence>
<organism evidence="2 3">
    <name type="scientific">Veillonella absiana</name>
    <dbReference type="NCBI Taxonomy" id="3079305"/>
    <lineage>
        <taxon>Bacteria</taxon>
        <taxon>Bacillati</taxon>
        <taxon>Bacillota</taxon>
        <taxon>Negativicutes</taxon>
        <taxon>Veillonellales</taxon>
        <taxon>Veillonellaceae</taxon>
        <taxon>Veillonella</taxon>
    </lineage>
</organism>
<keyword evidence="3" id="KW-1185">Reference proteome</keyword>
<gene>
    <name evidence="2" type="ORF">RVY80_09580</name>
</gene>
<comment type="caution">
    <text evidence="2">The sequence shown here is derived from an EMBL/GenBank/DDBJ whole genome shotgun (WGS) entry which is preliminary data.</text>
</comment>
<sequence length="180" mass="19785">MRKLKNLLAIGILACLPLTALAAEIPGGFTVNDVRVLGVTHPASEADIRRIYGEPTRVVEFALPTVLPGWPQTNNHSRGLFYQGTGFIVYKDVDGNFPNGANDELQYILILDRSTLTPRGIGVGDSIDTVFEKYGKTPNVGDMENEEEKTLGISYDQSYIYSDASFDNNHSMLANILYAI</sequence>
<protein>
    <submittedName>
        <fullName evidence="2">Uncharacterized protein</fullName>
    </submittedName>
</protein>
<keyword evidence="1" id="KW-0732">Signal</keyword>
<evidence type="ECO:0000313" key="2">
    <source>
        <dbReference type="EMBL" id="MDV5089070.1"/>
    </source>
</evidence>
<dbReference type="EMBL" id="JAWJZB010000011">
    <property type="protein sequence ID" value="MDV5089070.1"/>
    <property type="molecule type" value="Genomic_DNA"/>
</dbReference>
<reference evidence="2 3" key="1">
    <citation type="submission" date="2023-10" db="EMBL/GenBank/DDBJ databases">
        <title>Veillonella sp. nov., isolated from a pig farm feces dump.</title>
        <authorList>
            <person name="Chang Y.-H."/>
        </authorList>
    </citation>
    <scope>NUCLEOTIDE SEQUENCE [LARGE SCALE GENOMIC DNA]</scope>
    <source>
        <strain evidence="2 3">YH-vei2233</strain>
    </source>
</reference>
<feature type="signal peptide" evidence="1">
    <location>
        <begin position="1"/>
        <end position="22"/>
    </location>
</feature>
<dbReference type="RefSeq" id="WP_317330440.1">
    <property type="nucleotide sequence ID" value="NZ_JAWJZA010000026.1"/>
</dbReference>
<dbReference type="Proteomes" id="UP001272515">
    <property type="component" value="Unassembled WGS sequence"/>
</dbReference>
<proteinExistence type="predicted"/>
<name>A0ABU3ZAX2_9FIRM</name>
<accession>A0ABU3ZAX2</accession>
<evidence type="ECO:0000256" key="1">
    <source>
        <dbReference type="SAM" id="SignalP"/>
    </source>
</evidence>